<proteinExistence type="predicted"/>
<dbReference type="InterPro" id="IPR031325">
    <property type="entry name" value="RHS_repeat"/>
</dbReference>
<evidence type="ECO:0000313" key="1">
    <source>
        <dbReference type="EMBL" id="MPN02888.1"/>
    </source>
</evidence>
<dbReference type="InterPro" id="IPR022385">
    <property type="entry name" value="Rhs_assc_core"/>
</dbReference>
<gene>
    <name evidence="1" type="ORF">SDC9_150109</name>
</gene>
<sequence>MIALYNCYGDINSRYTYDSWGNLISVTDANGNAITDPTHIANVNPIRYRGYYYDTETGLYYLQSRYYNPQWGRFINADDMSVLDASAEDILATNLFAYCGNNPVNHSDPSGYFKIRKSYIATAIDLAIYAIPALMTINKMFKLLKSVRPAYRLLNGSKFVPMIANITTKVLSRVGLKLRITASILSFISTSALIIADMSIGKLVAWGLGRIFGTKKYTVRKYGRWGPKIKVEYVMF</sequence>
<dbReference type="NCBIfam" id="TIGR01643">
    <property type="entry name" value="YD_repeat_2x"/>
    <property type="match status" value="1"/>
</dbReference>
<protein>
    <submittedName>
        <fullName evidence="1">Uncharacterized protein</fullName>
    </submittedName>
</protein>
<dbReference type="PANTHER" id="PTHR32305">
    <property type="match status" value="1"/>
</dbReference>
<reference evidence="1" key="1">
    <citation type="submission" date="2019-08" db="EMBL/GenBank/DDBJ databases">
        <authorList>
            <person name="Kucharzyk K."/>
            <person name="Murdoch R.W."/>
            <person name="Higgins S."/>
            <person name="Loffler F."/>
        </authorList>
    </citation>
    <scope>NUCLEOTIDE SEQUENCE</scope>
</reference>
<dbReference type="PANTHER" id="PTHR32305:SF15">
    <property type="entry name" value="PROTEIN RHSA-RELATED"/>
    <property type="match status" value="1"/>
</dbReference>
<dbReference type="InterPro" id="IPR006530">
    <property type="entry name" value="YD"/>
</dbReference>
<comment type="caution">
    <text evidence="1">The sequence shown here is derived from an EMBL/GenBank/DDBJ whole genome shotgun (WGS) entry which is preliminary data.</text>
</comment>
<dbReference type="InterPro" id="IPR050708">
    <property type="entry name" value="T6SS_VgrG/RHS"/>
</dbReference>
<dbReference type="Pfam" id="PF05593">
    <property type="entry name" value="RHS_repeat"/>
    <property type="match status" value="1"/>
</dbReference>
<name>A0A645ELI8_9ZZZZ</name>
<organism evidence="1">
    <name type="scientific">bioreactor metagenome</name>
    <dbReference type="NCBI Taxonomy" id="1076179"/>
    <lineage>
        <taxon>unclassified sequences</taxon>
        <taxon>metagenomes</taxon>
        <taxon>ecological metagenomes</taxon>
    </lineage>
</organism>
<dbReference type="EMBL" id="VSSQ01048843">
    <property type="protein sequence ID" value="MPN02888.1"/>
    <property type="molecule type" value="Genomic_DNA"/>
</dbReference>
<dbReference type="Gene3D" id="2.180.10.10">
    <property type="entry name" value="RHS repeat-associated core"/>
    <property type="match status" value="1"/>
</dbReference>
<dbReference type="NCBIfam" id="TIGR03696">
    <property type="entry name" value="Rhs_assc_core"/>
    <property type="match status" value="1"/>
</dbReference>
<accession>A0A645ELI8</accession>
<dbReference type="AlphaFoldDB" id="A0A645ELI8"/>